<protein>
    <submittedName>
        <fullName evidence="2">MarR family transcriptional regulator</fullName>
    </submittedName>
</protein>
<organism evidence="2 3">
    <name type="scientific">Microbacterium yannicii</name>
    <dbReference type="NCBI Taxonomy" id="671622"/>
    <lineage>
        <taxon>Bacteria</taxon>
        <taxon>Bacillati</taxon>
        <taxon>Actinomycetota</taxon>
        <taxon>Actinomycetes</taxon>
        <taxon>Micrococcales</taxon>
        <taxon>Microbacteriaceae</taxon>
        <taxon>Microbacterium</taxon>
    </lineage>
</organism>
<dbReference type="SUPFAM" id="SSF46785">
    <property type="entry name" value="Winged helix' DNA-binding domain"/>
    <property type="match status" value="1"/>
</dbReference>
<keyword evidence="3" id="KW-1185">Reference proteome</keyword>
<dbReference type="PRINTS" id="PR00598">
    <property type="entry name" value="HTHMARR"/>
</dbReference>
<evidence type="ECO:0000259" key="1">
    <source>
        <dbReference type="PROSITE" id="PS50995"/>
    </source>
</evidence>
<dbReference type="PANTHER" id="PTHR33164:SF43">
    <property type="entry name" value="HTH-TYPE TRANSCRIPTIONAL REPRESSOR YETL"/>
    <property type="match status" value="1"/>
</dbReference>
<dbReference type="RefSeq" id="WP_194412457.1">
    <property type="nucleotide sequence ID" value="NZ_BAABKZ010000001.1"/>
</dbReference>
<gene>
    <name evidence="2" type="ORF">GCM10025760_05860</name>
</gene>
<dbReference type="InterPro" id="IPR000835">
    <property type="entry name" value="HTH_MarR-typ"/>
</dbReference>
<comment type="caution">
    <text evidence="2">The sequence shown here is derived from an EMBL/GenBank/DDBJ whole genome shotgun (WGS) entry which is preliminary data.</text>
</comment>
<dbReference type="Gene3D" id="1.10.10.10">
    <property type="entry name" value="Winged helix-like DNA-binding domain superfamily/Winged helix DNA-binding domain"/>
    <property type="match status" value="1"/>
</dbReference>
<accession>A0ABP9LVH2</accession>
<sequence length="155" mass="16562">MAQGSDARAAGRLAGNPGFLSARFTSVAATVSNRVLAPFGLRARSYSLVEVAVASGGLSQRDIGRILCLDKAHVVRLVDQVAAMGLVVRTRDPRDGRVWLIRATPRGAEIAEEAGRALDEAFAQLLRRLSGAELEATMATLQRLAFDLDVSDDED</sequence>
<evidence type="ECO:0000313" key="3">
    <source>
        <dbReference type="Proteomes" id="UP001501407"/>
    </source>
</evidence>
<dbReference type="EMBL" id="BAABKZ010000001">
    <property type="protein sequence ID" value="GAA5086167.1"/>
    <property type="molecule type" value="Genomic_DNA"/>
</dbReference>
<name>A0ABP9LVH2_9MICO</name>
<evidence type="ECO:0000313" key="2">
    <source>
        <dbReference type="EMBL" id="GAA5086167.1"/>
    </source>
</evidence>
<dbReference type="InterPro" id="IPR036388">
    <property type="entry name" value="WH-like_DNA-bd_sf"/>
</dbReference>
<dbReference type="SMART" id="SM00347">
    <property type="entry name" value="HTH_MARR"/>
    <property type="match status" value="1"/>
</dbReference>
<reference evidence="3" key="1">
    <citation type="journal article" date="2019" name="Int. J. Syst. Evol. Microbiol.">
        <title>The Global Catalogue of Microorganisms (GCM) 10K type strain sequencing project: providing services to taxonomists for standard genome sequencing and annotation.</title>
        <authorList>
            <consortium name="The Broad Institute Genomics Platform"/>
            <consortium name="The Broad Institute Genome Sequencing Center for Infectious Disease"/>
            <person name="Wu L."/>
            <person name="Ma J."/>
        </authorList>
    </citation>
    <scope>NUCLEOTIDE SEQUENCE [LARGE SCALE GENOMIC DNA]</scope>
    <source>
        <strain evidence="3">JCM 18959</strain>
    </source>
</reference>
<feature type="domain" description="HTH marR-type" evidence="1">
    <location>
        <begin position="1"/>
        <end position="146"/>
    </location>
</feature>
<dbReference type="PANTHER" id="PTHR33164">
    <property type="entry name" value="TRANSCRIPTIONAL REGULATOR, MARR FAMILY"/>
    <property type="match status" value="1"/>
</dbReference>
<dbReference type="Proteomes" id="UP001501407">
    <property type="component" value="Unassembled WGS sequence"/>
</dbReference>
<dbReference type="Pfam" id="PF01047">
    <property type="entry name" value="MarR"/>
    <property type="match status" value="1"/>
</dbReference>
<dbReference type="PROSITE" id="PS50995">
    <property type="entry name" value="HTH_MARR_2"/>
    <property type="match status" value="1"/>
</dbReference>
<proteinExistence type="predicted"/>
<dbReference type="InterPro" id="IPR039422">
    <property type="entry name" value="MarR/SlyA-like"/>
</dbReference>
<dbReference type="InterPro" id="IPR036390">
    <property type="entry name" value="WH_DNA-bd_sf"/>
</dbReference>